<evidence type="ECO:0008006" key="6">
    <source>
        <dbReference type="Google" id="ProtNLM"/>
    </source>
</evidence>
<keyword evidence="1" id="KW-0472">Membrane</keyword>
<dbReference type="Proteomes" id="UP001321249">
    <property type="component" value="Unassembled WGS sequence"/>
</dbReference>
<dbReference type="PANTHER" id="PTHR39425:SF1">
    <property type="entry name" value="CYTOCHROME C7-LIKE DOMAIN-CONTAINING PROTEIN"/>
    <property type="match status" value="1"/>
</dbReference>
<reference evidence="4" key="3">
    <citation type="submission" date="2023-06" db="EMBL/GenBank/DDBJ databases">
        <title>Pangenomics reveal diversification of enzyme families and niche specialization in globally abundant SAR202 bacteria.</title>
        <authorList>
            <person name="Saw J.H.W."/>
        </authorList>
    </citation>
    <scope>NUCLEOTIDE SEQUENCE [LARGE SCALE GENOMIC DNA]</scope>
    <source>
        <strain evidence="4">JH1073</strain>
    </source>
</reference>
<dbReference type="EMBL" id="CP046147">
    <property type="protein sequence ID" value="WFG40057.1"/>
    <property type="molecule type" value="Genomic_DNA"/>
</dbReference>
<reference evidence="3" key="2">
    <citation type="journal article" date="2023" name="Nat. Commun.">
        <title>Cultivation of marine bacteria of the SAR202 clade.</title>
        <authorList>
            <person name="Lim Y."/>
            <person name="Seo J.H."/>
            <person name="Giovannoni S.J."/>
            <person name="Kang I."/>
            <person name="Cho J.C."/>
        </authorList>
    </citation>
    <scope>NUCLEOTIDE SEQUENCE</scope>
    <source>
        <strain evidence="3">JH1073</strain>
    </source>
</reference>
<dbReference type="SUPFAM" id="SSF48695">
    <property type="entry name" value="Multiheme cytochromes"/>
    <property type="match status" value="1"/>
</dbReference>
<evidence type="ECO:0000313" key="3">
    <source>
        <dbReference type="EMBL" id="WFG40057.1"/>
    </source>
</evidence>
<accession>A0AAJ6CTY1</accession>
<dbReference type="PANTHER" id="PTHR39425">
    <property type="entry name" value="LIPOPROTEIN CYTOCHROME C"/>
    <property type="match status" value="1"/>
</dbReference>
<keyword evidence="1" id="KW-1133">Transmembrane helix</keyword>
<dbReference type="RefSeq" id="WP_342826060.1">
    <property type="nucleotide sequence ID" value="NZ_CP046146.1"/>
</dbReference>
<reference evidence="4 5" key="1">
    <citation type="submission" date="2019-11" db="EMBL/GenBank/DDBJ databases">
        <authorList>
            <person name="Cho J.-C."/>
        </authorList>
    </citation>
    <scope>NUCLEOTIDE SEQUENCE [LARGE SCALE GENOMIC DNA]</scope>
    <source>
        <strain evidence="3 4">JH1073</strain>
        <strain evidence="2 5">JH702</strain>
    </source>
</reference>
<evidence type="ECO:0000313" key="4">
    <source>
        <dbReference type="Proteomes" id="UP001219901"/>
    </source>
</evidence>
<dbReference type="AlphaFoldDB" id="A0AAJ6CTY1"/>
<dbReference type="Proteomes" id="UP001219901">
    <property type="component" value="Chromosome"/>
</dbReference>
<keyword evidence="4" id="KW-1185">Reference proteome</keyword>
<organism evidence="3 4">
    <name type="scientific">Candidatus Lucifugimonas marina</name>
    <dbReference type="NCBI Taxonomy" id="3038979"/>
    <lineage>
        <taxon>Bacteria</taxon>
        <taxon>Bacillati</taxon>
        <taxon>Chloroflexota</taxon>
        <taxon>Dehalococcoidia</taxon>
        <taxon>SAR202 cluster</taxon>
        <taxon>Candidatus Lucifugimonadales</taxon>
        <taxon>Candidatus Lucifugimonadaceae</taxon>
        <taxon>Candidatus Lucifugimonas</taxon>
    </lineage>
</organism>
<evidence type="ECO:0000313" key="2">
    <source>
        <dbReference type="EMBL" id="MDG0867571.1"/>
    </source>
</evidence>
<name>A0AAJ6CTY1_9CHLR</name>
<gene>
    <name evidence="2" type="ORF">GKO46_10890</name>
    <name evidence="3" type="ORF">GKO48_10650</name>
</gene>
<evidence type="ECO:0000313" key="5">
    <source>
        <dbReference type="Proteomes" id="UP001321249"/>
    </source>
</evidence>
<dbReference type="InterPro" id="IPR036280">
    <property type="entry name" value="Multihaem_cyt_sf"/>
</dbReference>
<evidence type="ECO:0000256" key="1">
    <source>
        <dbReference type="SAM" id="Phobius"/>
    </source>
</evidence>
<sequence>MASENDNSNSKSSSLPKMLVPVLAIGGLGVVAVMGVVAAFVITGWIGQPIPVLGFEQTFDQPIDFPHTVHASLKQLDHVPADGQAMEGLGLDCTFCHRTVTTQANAGVPPVGFCATCHQVIGADGNPQLDILRDAADIIGDDGPEPVNWQRVHRLPDHVRFVHEPHIRYLTANPSEVKNTTDGVATGPSGVCSTCHGNVAAMEQVEQVEPLKMGQCVDCHRDNGAPTDCVACHH</sequence>
<proteinExistence type="predicted"/>
<protein>
    <recommendedName>
        <fullName evidence="6">Cytochrome c3 family protein</fullName>
    </recommendedName>
</protein>
<dbReference type="Gene3D" id="3.90.10.10">
    <property type="entry name" value="Cytochrome C3"/>
    <property type="match status" value="1"/>
</dbReference>
<keyword evidence="1" id="KW-0812">Transmembrane</keyword>
<dbReference type="EMBL" id="WMBE01000003">
    <property type="protein sequence ID" value="MDG0867571.1"/>
    <property type="molecule type" value="Genomic_DNA"/>
</dbReference>
<feature type="transmembrane region" description="Helical" evidence="1">
    <location>
        <begin position="20"/>
        <end position="46"/>
    </location>
</feature>